<dbReference type="Gene3D" id="3.20.20.140">
    <property type="entry name" value="Metal-dependent hydrolases"/>
    <property type="match status" value="1"/>
</dbReference>
<dbReference type="EC" id="3.1.3.15" evidence="3 8"/>
<dbReference type="NCBIfam" id="NF005996">
    <property type="entry name" value="PRK08123.1"/>
    <property type="match status" value="1"/>
</dbReference>
<reference evidence="10 11" key="1">
    <citation type="submission" date="2024-01" db="EMBL/GenBank/DDBJ databases">
        <title>Seven novel Bacillus-like species.</title>
        <authorList>
            <person name="Liu G."/>
        </authorList>
    </citation>
    <scope>NUCLEOTIDE SEQUENCE [LARGE SCALE GENOMIC DNA]</scope>
    <source>
        <strain evidence="10 11">FJAT-51614</strain>
    </source>
</reference>
<keyword evidence="11" id="KW-1185">Reference proteome</keyword>
<dbReference type="PANTHER" id="PTHR21039">
    <property type="entry name" value="HISTIDINOL PHOSPHATASE-RELATED"/>
    <property type="match status" value="1"/>
</dbReference>
<evidence type="ECO:0000256" key="2">
    <source>
        <dbReference type="ARBA" id="ARBA00009152"/>
    </source>
</evidence>
<evidence type="ECO:0000256" key="1">
    <source>
        <dbReference type="ARBA" id="ARBA00004970"/>
    </source>
</evidence>
<dbReference type="InterPro" id="IPR010140">
    <property type="entry name" value="Histidinol_P_phosphatase_HisJ"/>
</dbReference>
<dbReference type="GO" id="GO:0004401">
    <property type="term" value="F:histidinol-phosphatase activity"/>
    <property type="evidence" value="ECO:0007669"/>
    <property type="project" value="UniProtKB-EC"/>
</dbReference>
<evidence type="ECO:0000259" key="9">
    <source>
        <dbReference type="Pfam" id="PF02811"/>
    </source>
</evidence>
<evidence type="ECO:0000313" key="10">
    <source>
        <dbReference type="EMBL" id="MEI4769264.1"/>
    </source>
</evidence>
<dbReference type="NCBIfam" id="TIGR01856">
    <property type="entry name" value="hisJ_fam"/>
    <property type="match status" value="1"/>
</dbReference>
<comment type="similarity">
    <text evidence="2 8">Belongs to the PHP hydrolase family. HisK subfamily.</text>
</comment>
<name>A0ABU8F2M1_9BACI</name>
<evidence type="ECO:0000256" key="4">
    <source>
        <dbReference type="ARBA" id="ARBA00022605"/>
    </source>
</evidence>
<dbReference type="RefSeq" id="WP_336496826.1">
    <property type="nucleotide sequence ID" value="NZ_JBAWSY010000003.1"/>
</dbReference>
<evidence type="ECO:0000256" key="6">
    <source>
        <dbReference type="ARBA" id="ARBA00023102"/>
    </source>
</evidence>
<keyword evidence="4 8" id="KW-0028">Amino-acid biosynthesis</keyword>
<comment type="pathway">
    <text evidence="1 8">Amino-acid biosynthesis; L-histidine biosynthesis; L-histidine from 5-phospho-alpha-D-ribose 1-diphosphate: step 8/9.</text>
</comment>
<keyword evidence="6 8" id="KW-0368">Histidine biosynthesis</keyword>
<dbReference type="InterPro" id="IPR016195">
    <property type="entry name" value="Pol/histidinol_Pase-like"/>
</dbReference>
<dbReference type="SUPFAM" id="SSF89550">
    <property type="entry name" value="PHP domain-like"/>
    <property type="match status" value="1"/>
</dbReference>
<evidence type="ECO:0000256" key="5">
    <source>
        <dbReference type="ARBA" id="ARBA00022801"/>
    </source>
</evidence>
<dbReference type="Pfam" id="PF02811">
    <property type="entry name" value="PHP"/>
    <property type="match status" value="1"/>
</dbReference>
<comment type="catalytic activity">
    <reaction evidence="7 8">
        <text>L-histidinol phosphate + H2O = L-histidinol + phosphate</text>
        <dbReference type="Rhea" id="RHEA:14465"/>
        <dbReference type="ChEBI" id="CHEBI:15377"/>
        <dbReference type="ChEBI" id="CHEBI:43474"/>
        <dbReference type="ChEBI" id="CHEBI:57699"/>
        <dbReference type="ChEBI" id="CHEBI:57980"/>
        <dbReference type="EC" id="3.1.3.15"/>
    </reaction>
</comment>
<gene>
    <name evidence="10" type="primary">hisJ</name>
    <name evidence="10" type="ORF">WAX74_06350</name>
</gene>
<comment type="caution">
    <text evidence="10">The sequence shown here is derived from an EMBL/GenBank/DDBJ whole genome shotgun (WGS) entry which is preliminary data.</text>
</comment>
<organism evidence="10 11">
    <name type="scientific">Psychrobacillus mangrovi</name>
    <dbReference type="NCBI Taxonomy" id="3117745"/>
    <lineage>
        <taxon>Bacteria</taxon>
        <taxon>Bacillati</taxon>
        <taxon>Bacillota</taxon>
        <taxon>Bacilli</taxon>
        <taxon>Bacillales</taxon>
        <taxon>Bacillaceae</taxon>
        <taxon>Psychrobacillus</taxon>
    </lineage>
</organism>
<protein>
    <recommendedName>
        <fullName evidence="3 8">Histidinol-phosphatase</fullName>
        <shortName evidence="8">HolPase</shortName>
        <ecNumber evidence="3 8">3.1.3.15</ecNumber>
    </recommendedName>
</protein>
<evidence type="ECO:0000256" key="3">
    <source>
        <dbReference type="ARBA" id="ARBA00013085"/>
    </source>
</evidence>
<proteinExistence type="inferred from homology"/>
<sequence>MRKDGHIHTPYCPHGTLDSFHLYIEKAIQHQFQEITFTEHAPLPKNFIDPTPEQDSGMDYTRLESYLSDIHDLKKQYEKDIIISTGLEVDFISGFEEETISFLNTYGKYLDDSILSVHFLHFRNKYTCIDFSKDSYLDFAQQIGNPMYMYKLYYKTLMDSITSDLGNFKPKRIGHITLIHKFQHALAEKVDDHADIVSILKEMKNQHLQLDVNSAGLAKPFCLESYPSPIYIIMAKELGIPLVFGSDAHQVKDLHQFYHEVNKYIENGE</sequence>
<dbReference type="EMBL" id="JBAWSY010000003">
    <property type="protein sequence ID" value="MEI4769264.1"/>
    <property type="molecule type" value="Genomic_DNA"/>
</dbReference>
<dbReference type="InterPro" id="IPR004013">
    <property type="entry name" value="PHP_dom"/>
</dbReference>
<evidence type="ECO:0000313" key="11">
    <source>
        <dbReference type="Proteomes" id="UP001364890"/>
    </source>
</evidence>
<feature type="domain" description="PHP" evidence="9">
    <location>
        <begin position="4"/>
        <end position="214"/>
    </location>
</feature>
<keyword evidence="5 8" id="KW-0378">Hydrolase</keyword>
<dbReference type="CDD" id="cd12110">
    <property type="entry name" value="PHP_HisPPase_Hisj_like"/>
    <property type="match status" value="1"/>
</dbReference>
<evidence type="ECO:0000256" key="8">
    <source>
        <dbReference type="RuleBase" id="RU366003"/>
    </source>
</evidence>
<evidence type="ECO:0000256" key="7">
    <source>
        <dbReference type="ARBA" id="ARBA00049158"/>
    </source>
</evidence>
<dbReference type="Proteomes" id="UP001364890">
    <property type="component" value="Unassembled WGS sequence"/>
</dbReference>
<accession>A0ABU8F2M1</accession>
<dbReference type="PANTHER" id="PTHR21039:SF0">
    <property type="entry name" value="HISTIDINOL-PHOSPHATASE"/>
    <property type="match status" value="1"/>
</dbReference>